<evidence type="ECO:0000256" key="1">
    <source>
        <dbReference type="SAM" id="MobiDB-lite"/>
    </source>
</evidence>
<feature type="region of interest" description="Disordered" evidence="1">
    <location>
        <begin position="215"/>
        <end position="239"/>
    </location>
</feature>
<keyword evidence="4" id="KW-1185">Reference proteome</keyword>
<organism evidence="3 4">
    <name type="scientific">Brachybacterium ginsengisoli</name>
    <dbReference type="NCBI Taxonomy" id="1331682"/>
    <lineage>
        <taxon>Bacteria</taxon>
        <taxon>Bacillati</taxon>
        <taxon>Actinomycetota</taxon>
        <taxon>Actinomycetes</taxon>
        <taxon>Micrococcales</taxon>
        <taxon>Dermabacteraceae</taxon>
        <taxon>Brachybacterium</taxon>
    </lineage>
</organism>
<dbReference type="PANTHER" id="PTHR35908:SF1">
    <property type="entry name" value="CONSERVED PROTEIN"/>
    <property type="match status" value="1"/>
</dbReference>
<dbReference type="RefSeq" id="WP_096798712.1">
    <property type="nucleotide sequence ID" value="NZ_CP023564.1"/>
</dbReference>
<dbReference type="SUPFAM" id="SSF54593">
    <property type="entry name" value="Glyoxalase/Bleomycin resistance protein/Dihydroxybiphenyl dioxygenase"/>
    <property type="match status" value="2"/>
</dbReference>
<dbReference type="InterPro" id="IPR029068">
    <property type="entry name" value="Glyas_Bleomycin-R_OHBP_Dase"/>
</dbReference>
<sequence length="239" mass="25838">MALELDAVVFDVADAMSAATFWAGMLERSVRLEPGGASVPGDATQVGLRFVTSRTEQAGPRHLHLLLTSSSAEDQQAIVERALELGGRHLDVGQGPEEPFVVLADPQGNELCIIEPGNAYLAGTGTLGEVTCDGAPAVGRFWRDALGWPLVLDEQGQTAVQSPLGGTKISWDSWEEDPPRPAHRRNRQRFDLICTEPEIEVERLLALGATRREDQDGHLELADPGGHEFGLRRSSGTTR</sequence>
<feature type="compositionally biased region" description="Basic and acidic residues" evidence="1">
    <location>
        <begin position="215"/>
        <end position="231"/>
    </location>
</feature>
<evidence type="ECO:0000313" key="3">
    <source>
        <dbReference type="EMBL" id="ATG54243.1"/>
    </source>
</evidence>
<protein>
    <submittedName>
        <fullName evidence="3">Bleomycin resistance protein</fullName>
    </submittedName>
</protein>
<feature type="domain" description="Glyoxalase-like" evidence="2">
    <location>
        <begin position="131"/>
        <end position="230"/>
    </location>
</feature>
<dbReference type="PANTHER" id="PTHR35908">
    <property type="entry name" value="HYPOTHETICAL FUSION PROTEIN"/>
    <property type="match status" value="1"/>
</dbReference>
<name>A0A291GVM0_9MICO</name>
<proteinExistence type="predicted"/>
<feature type="domain" description="Glyoxalase-like" evidence="2">
    <location>
        <begin position="7"/>
        <end position="114"/>
    </location>
</feature>
<dbReference type="Pfam" id="PF18029">
    <property type="entry name" value="Glyoxalase_6"/>
    <property type="match status" value="2"/>
</dbReference>
<evidence type="ECO:0000259" key="2">
    <source>
        <dbReference type="Pfam" id="PF18029"/>
    </source>
</evidence>
<dbReference type="KEGG" id="bgg:CFK41_05240"/>
<reference evidence="3 4" key="1">
    <citation type="journal article" date="2014" name="Int. J. Syst. Evol. Microbiol.">
        <title>Brachybacterium ginsengisoli sp. nov., isolated from soil of a ginseng field.</title>
        <authorList>
            <person name="Hoang V.A."/>
            <person name="Kim Y.J."/>
            <person name="Nguyen N.L."/>
            <person name="Yang D.C."/>
        </authorList>
    </citation>
    <scope>NUCLEOTIDE SEQUENCE [LARGE SCALE GENOMIC DNA]</scope>
    <source>
        <strain evidence="3 4">DCY80</strain>
    </source>
</reference>
<dbReference type="AlphaFoldDB" id="A0A291GVM0"/>
<feature type="region of interest" description="Disordered" evidence="1">
    <location>
        <begin position="159"/>
        <end position="186"/>
    </location>
</feature>
<dbReference type="OrthoDB" id="5524593at2"/>
<dbReference type="Proteomes" id="UP000217889">
    <property type="component" value="Chromosome"/>
</dbReference>
<dbReference type="Gene3D" id="3.10.180.10">
    <property type="entry name" value="2,3-Dihydroxybiphenyl 1,2-Dioxygenase, domain 1"/>
    <property type="match status" value="2"/>
</dbReference>
<gene>
    <name evidence="3" type="ORF">CFK41_05240</name>
</gene>
<dbReference type="EMBL" id="CP023564">
    <property type="protein sequence ID" value="ATG54243.1"/>
    <property type="molecule type" value="Genomic_DNA"/>
</dbReference>
<dbReference type="InterPro" id="IPR041581">
    <property type="entry name" value="Glyoxalase_6"/>
</dbReference>
<accession>A0A291GVM0</accession>
<evidence type="ECO:0000313" key="4">
    <source>
        <dbReference type="Proteomes" id="UP000217889"/>
    </source>
</evidence>